<dbReference type="PROSITE" id="PS51257">
    <property type="entry name" value="PROKAR_LIPOPROTEIN"/>
    <property type="match status" value="1"/>
</dbReference>
<evidence type="ECO:0000256" key="4">
    <source>
        <dbReference type="ARBA" id="ARBA00023139"/>
    </source>
</evidence>
<evidence type="ECO:0000256" key="1">
    <source>
        <dbReference type="ARBA" id="ARBA00022475"/>
    </source>
</evidence>
<dbReference type="InterPro" id="IPR006059">
    <property type="entry name" value="SBP"/>
</dbReference>
<protein>
    <recommendedName>
        <fullName evidence="8">ABC transporter, substrate-binding protein (Cluster 1, maltose/g3p/polyamine/iron)</fullName>
    </recommendedName>
</protein>
<dbReference type="AlphaFoldDB" id="A0A6J4JYS8"/>
<evidence type="ECO:0000256" key="2">
    <source>
        <dbReference type="ARBA" id="ARBA00022729"/>
    </source>
</evidence>
<evidence type="ECO:0000256" key="6">
    <source>
        <dbReference type="SAM" id="SignalP"/>
    </source>
</evidence>
<dbReference type="InterPro" id="IPR006311">
    <property type="entry name" value="TAT_signal"/>
</dbReference>
<dbReference type="Gene3D" id="3.40.190.10">
    <property type="entry name" value="Periplasmic binding protein-like II"/>
    <property type="match status" value="1"/>
</dbReference>
<evidence type="ECO:0008006" key="8">
    <source>
        <dbReference type="Google" id="ProtNLM"/>
    </source>
</evidence>
<accession>A0A6J4JYS8</accession>
<evidence type="ECO:0000313" key="7">
    <source>
        <dbReference type="EMBL" id="CAA9290942.1"/>
    </source>
</evidence>
<dbReference type="Pfam" id="PF01547">
    <property type="entry name" value="SBP_bac_1"/>
    <property type="match status" value="1"/>
</dbReference>
<keyword evidence="2 6" id="KW-0732">Signal</keyword>
<dbReference type="PROSITE" id="PS51318">
    <property type="entry name" value="TAT"/>
    <property type="match status" value="1"/>
</dbReference>
<name>A0A6J4JYS8_9CHLR</name>
<dbReference type="PANTHER" id="PTHR43649">
    <property type="entry name" value="ARABINOSE-BINDING PROTEIN-RELATED"/>
    <property type="match status" value="1"/>
</dbReference>
<feature type="chain" id="PRO_5026729506" description="ABC transporter, substrate-binding protein (Cluster 1, maltose/g3p/polyamine/iron)" evidence="6">
    <location>
        <begin position="24"/>
        <end position="446"/>
    </location>
</feature>
<keyword evidence="4" id="KW-0564">Palmitate</keyword>
<keyword evidence="1" id="KW-1003">Cell membrane</keyword>
<sequence>MNATNTRRTVLGGAAVWGAAALAACGASGESGGAPGVKTSGPATIRVMHRGSAQAQLDELEAAVKLFNERFAAKQWKAEAEYHNSQSGSYDEKLISLLVGGTLPDSFYMNGENLPILASRGGYYDLTAIASKDKATQDYYPELLELSRFRGKLHGLPKDYSPHVIWVNETAMQQAGVALPKPGWTWDDFLETARRFTQRDASGKFSRMGAFNLSGNWYIPVWQNNGDLFDKDVSKTLLDQPAAIEALQWVGDLHAKHKVAGLAADLTAMGAQNINQAFQQGTVAMWWMGRWALPDLRKMTGVKYEAYPLPKAKKEANVFLQSGPTAGASTKHPEVVWEFLKAWTGPEGQTLNIESGVSIPTVKDKATLEKYLAKQPPSRQSNQVFLDAMKPGKVQPVTPSIGWNDWGAIWNPERDKVMRGEITARQFADVVAPKLNALIKEKSAQK</sequence>
<dbReference type="PANTHER" id="PTHR43649:SF33">
    <property type="entry name" value="POLYGALACTURONAN_RHAMNOGALACTURONAN-BINDING PROTEIN YTCQ"/>
    <property type="match status" value="1"/>
</dbReference>
<keyword evidence="3" id="KW-0472">Membrane</keyword>
<evidence type="ECO:0000256" key="3">
    <source>
        <dbReference type="ARBA" id="ARBA00023136"/>
    </source>
</evidence>
<dbReference type="EMBL" id="CADCTC010000251">
    <property type="protein sequence ID" value="CAA9290942.1"/>
    <property type="molecule type" value="Genomic_DNA"/>
</dbReference>
<reference evidence="7" key="1">
    <citation type="submission" date="2020-02" db="EMBL/GenBank/DDBJ databases">
        <authorList>
            <person name="Meier V. D."/>
        </authorList>
    </citation>
    <scope>NUCLEOTIDE SEQUENCE</scope>
    <source>
        <strain evidence="7">AVDCRST_MAG77</strain>
    </source>
</reference>
<keyword evidence="5" id="KW-0449">Lipoprotein</keyword>
<dbReference type="SUPFAM" id="SSF53850">
    <property type="entry name" value="Periplasmic binding protein-like II"/>
    <property type="match status" value="1"/>
</dbReference>
<gene>
    <name evidence="7" type="ORF">AVDCRST_MAG77-4717</name>
</gene>
<organism evidence="7">
    <name type="scientific">uncultured Chloroflexota bacterium</name>
    <dbReference type="NCBI Taxonomy" id="166587"/>
    <lineage>
        <taxon>Bacteria</taxon>
        <taxon>Bacillati</taxon>
        <taxon>Chloroflexota</taxon>
        <taxon>environmental samples</taxon>
    </lineage>
</organism>
<dbReference type="CDD" id="cd13585">
    <property type="entry name" value="PBP2_TMBP_like"/>
    <property type="match status" value="1"/>
</dbReference>
<feature type="signal peptide" evidence="6">
    <location>
        <begin position="1"/>
        <end position="23"/>
    </location>
</feature>
<dbReference type="InterPro" id="IPR050490">
    <property type="entry name" value="Bact_solute-bd_prot1"/>
</dbReference>
<evidence type="ECO:0000256" key="5">
    <source>
        <dbReference type="ARBA" id="ARBA00023288"/>
    </source>
</evidence>
<proteinExistence type="predicted"/>